<keyword evidence="3" id="KW-1185">Reference proteome</keyword>
<proteinExistence type="predicted"/>
<dbReference type="RefSeq" id="WP_185257405.1">
    <property type="nucleotide sequence ID" value="NZ_AP023368.1"/>
</dbReference>
<dbReference type="EMBL" id="AP023368">
    <property type="protein sequence ID" value="BCK01885.1"/>
    <property type="molecule type" value="Genomic_DNA"/>
</dbReference>
<dbReference type="InterPro" id="IPR013216">
    <property type="entry name" value="Methyltransf_11"/>
</dbReference>
<dbReference type="Proteomes" id="UP000515703">
    <property type="component" value="Chromosome"/>
</dbReference>
<dbReference type="Pfam" id="PF08241">
    <property type="entry name" value="Methyltransf_11"/>
    <property type="match status" value="1"/>
</dbReference>
<sequence length="290" mass="33368">MDTVWSTYIQKIGTLYLSRSLRFSDFFKESYIDTFMIDDKHRILEIGCGPGALTQSIHRWYPNAEIIGTDRDSEFIAFASKQAATIKFIQADATSLPFSDSSFDATISNTVQEHIEPSKFFGEQYRILKPNGVCLVLSARGGINIQAPCIIEQTELEKEIYKRTEKYFKEVDKKYNVCAYPLSELELPLTMQEYGFNNVSTSYLTINLTPDNPEYTKEMAYAMINTNRQIELDNIDLLPLIAPKIITLDEIDELKQIKNAKYDKRLHLYDKGVKQWDTNMSLVMVLRGTK</sequence>
<evidence type="ECO:0000313" key="2">
    <source>
        <dbReference type="EMBL" id="BCK01885.1"/>
    </source>
</evidence>
<reference evidence="2 3" key="2">
    <citation type="submission" date="2020-08" db="EMBL/GenBank/DDBJ databases">
        <authorList>
            <person name="Ueki A."/>
            <person name="Tonouchi A."/>
        </authorList>
    </citation>
    <scope>NUCLEOTIDE SEQUENCE [LARGE SCALE GENOMIC DNA]</scope>
    <source>
        <strain evidence="2 3">CTTW</strain>
    </source>
</reference>
<reference evidence="2 3" key="1">
    <citation type="submission" date="2020-08" db="EMBL/GenBank/DDBJ databases">
        <title>Draft genome sequencing of an Anaerocolumna strain isolated from anoxic soil subjected to BSD treatment.</title>
        <authorList>
            <person name="Uek A."/>
            <person name="Tonouchi A."/>
        </authorList>
    </citation>
    <scope>NUCLEOTIDE SEQUENCE [LARGE SCALE GENOMIC DNA]</scope>
    <source>
        <strain evidence="2 3">CTTW</strain>
    </source>
</reference>
<dbReference type="SUPFAM" id="SSF53335">
    <property type="entry name" value="S-adenosyl-L-methionine-dependent methyltransferases"/>
    <property type="match status" value="1"/>
</dbReference>
<dbReference type="PANTHER" id="PTHR43591:SF110">
    <property type="entry name" value="RHODANESE DOMAIN-CONTAINING PROTEIN"/>
    <property type="match status" value="1"/>
</dbReference>
<protein>
    <recommendedName>
        <fullName evidence="1">Methyltransferase type 11 domain-containing protein</fullName>
    </recommendedName>
</protein>
<dbReference type="CDD" id="cd02440">
    <property type="entry name" value="AdoMet_MTases"/>
    <property type="match status" value="1"/>
</dbReference>
<evidence type="ECO:0000313" key="3">
    <source>
        <dbReference type="Proteomes" id="UP000515703"/>
    </source>
</evidence>
<organism evidence="2 3">
    <name type="scientific">Anaerocolumna chitinilytica</name>
    <dbReference type="NCBI Taxonomy" id="1727145"/>
    <lineage>
        <taxon>Bacteria</taxon>
        <taxon>Bacillati</taxon>
        <taxon>Bacillota</taxon>
        <taxon>Clostridia</taxon>
        <taxon>Lachnospirales</taxon>
        <taxon>Lachnospiraceae</taxon>
        <taxon>Anaerocolumna</taxon>
    </lineage>
</organism>
<gene>
    <name evidence="2" type="ORF">bsdcttw_49250</name>
</gene>
<accession>A0A7M3SBB7</accession>
<dbReference type="InterPro" id="IPR029063">
    <property type="entry name" value="SAM-dependent_MTases_sf"/>
</dbReference>
<feature type="domain" description="Methyltransferase type 11" evidence="1">
    <location>
        <begin position="44"/>
        <end position="135"/>
    </location>
</feature>
<dbReference type="AlphaFoldDB" id="A0A7M3SBB7"/>
<dbReference type="KEGG" id="acht:bsdcttw_49250"/>
<evidence type="ECO:0000259" key="1">
    <source>
        <dbReference type="Pfam" id="PF08241"/>
    </source>
</evidence>
<dbReference type="GO" id="GO:0008757">
    <property type="term" value="F:S-adenosylmethionine-dependent methyltransferase activity"/>
    <property type="evidence" value="ECO:0007669"/>
    <property type="project" value="InterPro"/>
</dbReference>
<dbReference type="PANTHER" id="PTHR43591">
    <property type="entry name" value="METHYLTRANSFERASE"/>
    <property type="match status" value="1"/>
</dbReference>
<dbReference type="Gene3D" id="3.40.50.150">
    <property type="entry name" value="Vaccinia Virus protein VP39"/>
    <property type="match status" value="1"/>
</dbReference>
<name>A0A7M3SBB7_9FIRM</name>